<keyword evidence="2" id="KW-0233">DNA recombination</keyword>
<dbReference type="KEGG" id="ndo:DDD_2001"/>
<evidence type="ECO:0000256" key="1">
    <source>
        <dbReference type="ARBA" id="ARBA00023125"/>
    </source>
</evidence>
<dbReference type="HOGENOM" id="CLU_033139_7_0_10"/>
<dbReference type="STRING" id="592029.DDD_2001"/>
<evidence type="ECO:0000313" key="5">
    <source>
        <dbReference type="Proteomes" id="UP000011173"/>
    </source>
</evidence>
<sequence>MDFSNGRDFRLKYSIGYAIDPKYWDSAKKRVKNVAVVRNSNEINDLMRDLESETFDYVSDCDSKQIAFTRNDLKEHLKRFTNKSSEIIEEQEPTTFLEFIESHINRKEKELPVSKGRSISATVSTYKQTQNHLIQFEKESGYKLDFNTIDEEFYSEFLDYMNNKTYGKDDDKYYSINTIGKQIKNLIGFMNAALYAELHTNFKFKKFKVSKETTTAVFLTMDELITLYKTELDKTHYILARDVFLIGCEIGQRISDYHDLASQEIQINDGVNYIKIKQEKTGKEVLCRITPVIQQIMDDRYNGELPPKIAPQKLNDYIKKVAQKAKINRKIKTEQTIGGKKITKYTEKYKLIMSHTARRTFCTLKYKSGMDVHHIMELSGHTTTKEFLKYIRAPKDDIIAQITSTKEFESTSIPIE</sequence>
<dbReference type="InterPro" id="IPR025269">
    <property type="entry name" value="SAM-like_dom"/>
</dbReference>
<dbReference type="EMBL" id="CP001397">
    <property type="protein sequence ID" value="AGC77128.1"/>
    <property type="molecule type" value="Genomic_DNA"/>
</dbReference>
<dbReference type="SUPFAM" id="SSF56349">
    <property type="entry name" value="DNA breaking-rejoining enzymes"/>
    <property type="match status" value="1"/>
</dbReference>
<evidence type="ECO:0000259" key="3">
    <source>
        <dbReference type="PROSITE" id="PS51898"/>
    </source>
</evidence>
<protein>
    <submittedName>
        <fullName evidence="4">Integrase</fullName>
    </submittedName>
</protein>
<dbReference type="GO" id="GO:0003677">
    <property type="term" value="F:DNA binding"/>
    <property type="evidence" value="ECO:0007669"/>
    <property type="project" value="UniProtKB-KW"/>
</dbReference>
<dbReference type="GO" id="GO:0006310">
    <property type="term" value="P:DNA recombination"/>
    <property type="evidence" value="ECO:0007669"/>
    <property type="project" value="UniProtKB-KW"/>
</dbReference>
<dbReference type="Gene3D" id="1.10.443.10">
    <property type="entry name" value="Intergrase catalytic core"/>
    <property type="match status" value="1"/>
</dbReference>
<dbReference type="AlphaFoldDB" id="L7WDZ7"/>
<organism evidence="4 5">
    <name type="scientific">Nonlabens dokdonensis (strain DSM 17205 / KCTC 12402 / DSW-6)</name>
    <name type="common">Donghaeana dokdonensis</name>
    <dbReference type="NCBI Taxonomy" id="592029"/>
    <lineage>
        <taxon>Bacteria</taxon>
        <taxon>Pseudomonadati</taxon>
        <taxon>Bacteroidota</taxon>
        <taxon>Flavobacteriia</taxon>
        <taxon>Flavobacteriales</taxon>
        <taxon>Flavobacteriaceae</taxon>
        <taxon>Nonlabens</taxon>
    </lineage>
</organism>
<dbReference type="PATRIC" id="fig|592029.3.peg.1978"/>
<evidence type="ECO:0000256" key="2">
    <source>
        <dbReference type="ARBA" id="ARBA00023172"/>
    </source>
</evidence>
<dbReference type="InterPro" id="IPR011010">
    <property type="entry name" value="DNA_brk_join_enz"/>
</dbReference>
<dbReference type="GO" id="GO:0015074">
    <property type="term" value="P:DNA integration"/>
    <property type="evidence" value="ECO:0007669"/>
    <property type="project" value="InterPro"/>
</dbReference>
<reference evidence="4 5" key="1">
    <citation type="journal article" date="2013" name="Genome Biol. Evol.">
        <title>Genomic makeup of the marine flavobacterium Nonlabens (Donghaeana) dokdonensis DSW-6 and identification of a novel class of rhodopsins.</title>
        <authorList>
            <person name="Kwon S.K."/>
            <person name="Kim B.K."/>
            <person name="Song J.Y."/>
            <person name="Kwak M.J."/>
            <person name="Lee C.H."/>
            <person name="Yoon J.H."/>
            <person name="Oh T.K."/>
            <person name="Kim J.F."/>
        </authorList>
    </citation>
    <scope>NUCLEOTIDE SEQUENCE [LARGE SCALE GENOMIC DNA]</scope>
    <source>
        <strain evidence="5">DSM 17205 / KCTC 12402 / DSW-6</strain>
    </source>
</reference>
<feature type="domain" description="Tyr recombinase" evidence="3">
    <location>
        <begin position="214"/>
        <end position="403"/>
    </location>
</feature>
<accession>L7WDZ7</accession>
<dbReference type="eggNOG" id="COG0582">
    <property type="taxonomic scope" value="Bacteria"/>
</dbReference>
<dbReference type="InterPro" id="IPR013762">
    <property type="entry name" value="Integrase-like_cat_sf"/>
</dbReference>
<dbReference type="PROSITE" id="PS51898">
    <property type="entry name" value="TYR_RECOMBINASE"/>
    <property type="match status" value="1"/>
</dbReference>
<dbReference type="Proteomes" id="UP000011173">
    <property type="component" value="Chromosome"/>
</dbReference>
<dbReference type="InterPro" id="IPR010998">
    <property type="entry name" value="Integrase_recombinase_N"/>
</dbReference>
<dbReference type="Gene3D" id="1.10.150.130">
    <property type="match status" value="1"/>
</dbReference>
<dbReference type="InterPro" id="IPR002104">
    <property type="entry name" value="Integrase_catalytic"/>
</dbReference>
<evidence type="ECO:0000313" key="4">
    <source>
        <dbReference type="EMBL" id="AGC77128.1"/>
    </source>
</evidence>
<proteinExistence type="predicted"/>
<dbReference type="Pfam" id="PF00589">
    <property type="entry name" value="Phage_integrase"/>
    <property type="match status" value="1"/>
</dbReference>
<keyword evidence="1" id="KW-0238">DNA-binding</keyword>
<name>L7WDZ7_NONDD</name>
<gene>
    <name evidence="4" type="ordered locus">DDD_2001</name>
</gene>
<dbReference type="Pfam" id="PF13102">
    <property type="entry name" value="Phage_int_SAM_5"/>
    <property type="match status" value="1"/>
</dbReference>